<feature type="domain" description="RecF/RecN/SMC N-terminal" evidence="11">
    <location>
        <begin position="2"/>
        <end position="509"/>
    </location>
</feature>
<evidence type="ECO:0000256" key="6">
    <source>
        <dbReference type="ARBA" id="ARBA00022840"/>
    </source>
</evidence>
<dbReference type="GO" id="GO:0009432">
    <property type="term" value="P:SOS response"/>
    <property type="evidence" value="ECO:0007669"/>
    <property type="project" value="TreeGrafter"/>
</dbReference>
<dbReference type="AlphaFoldDB" id="A0A9J6PEM3"/>
<dbReference type="PIRSF" id="PIRSF003128">
    <property type="entry name" value="RecN"/>
    <property type="match status" value="1"/>
</dbReference>
<accession>A0A9J6PEM3</accession>
<dbReference type="EMBL" id="JAGSOJ010000007">
    <property type="protein sequence ID" value="MCM1992752.1"/>
    <property type="molecule type" value="Genomic_DNA"/>
</dbReference>
<gene>
    <name evidence="12" type="primary">recN</name>
    <name evidence="12" type="ORF">KDK92_23795</name>
</gene>
<protein>
    <recommendedName>
        <fullName evidence="3 9">DNA repair protein RecN</fullName>
    </recommendedName>
    <alternativeName>
        <fullName evidence="8 9">Recombination protein N</fullName>
    </alternativeName>
</protein>
<evidence type="ECO:0000256" key="8">
    <source>
        <dbReference type="ARBA" id="ARBA00033408"/>
    </source>
</evidence>
<dbReference type="GO" id="GO:0006281">
    <property type="term" value="P:DNA repair"/>
    <property type="evidence" value="ECO:0007669"/>
    <property type="project" value="UniProtKB-KW"/>
</dbReference>
<evidence type="ECO:0000256" key="5">
    <source>
        <dbReference type="ARBA" id="ARBA00022763"/>
    </source>
</evidence>
<proteinExistence type="inferred from homology"/>
<keyword evidence="6" id="KW-0067">ATP-binding</keyword>
<evidence type="ECO:0000259" key="11">
    <source>
        <dbReference type="Pfam" id="PF02463"/>
    </source>
</evidence>
<dbReference type="GO" id="GO:0043590">
    <property type="term" value="C:bacterial nucleoid"/>
    <property type="evidence" value="ECO:0007669"/>
    <property type="project" value="TreeGrafter"/>
</dbReference>
<evidence type="ECO:0000256" key="1">
    <source>
        <dbReference type="ARBA" id="ARBA00003618"/>
    </source>
</evidence>
<keyword evidence="7 9" id="KW-0234">DNA repair</keyword>
<reference evidence="12" key="2">
    <citation type="submission" date="2021-04" db="EMBL/GenBank/DDBJ databases">
        <authorList>
            <person name="Dong X."/>
        </authorList>
    </citation>
    <scope>NUCLEOTIDE SEQUENCE</scope>
    <source>
        <strain evidence="12">ZWT</strain>
    </source>
</reference>
<name>A0A9J6PEM3_9CLOT</name>
<keyword evidence="4" id="KW-0547">Nucleotide-binding</keyword>
<dbReference type="InterPro" id="IPR027417">
    <property type="entry name" value="P-loop_NTPase"/>
</dbReference>
<feature type="coiled-coil region" evidence="10">
    <location>
        <begin position="167"/>
        <end position="201"/>
    </location>
</feature>
<comment type="similarity">
    <text evidence="2 9">Belongs to the RecN family.</text>
</comment>
<dbReference type="CDD" id="cd03241">
    <property type="entry name" value="ABC_RecN"/>
    <property type="match status" value="2"/>
</dbReference>
<evidence type="ECO:0000256" key="4">
    <source>
        <dbReference type="ARBA" id="ARBA00022741"/>
    </source>
</evidence>
<reference evidence="12" key="1">
    <citation type="journal article" date="2021" name="mSystems">
        <title>Bacteria and Archaea Synergistically Convert Glycine Betaine to Biogenic Methane in the Formosa Cold Seep of the South China Sea.</title>
        <authorList>
            <person name="Li L."/>
            <person name="Zhang W."/>
            <person name="Zhang S."/>
            <person name="Song L."/>
            <person name="Sun Q."/>
            <person name="Zhang H."/>
            <person name="Xiang H."/>
            <person name="Dong X."/>
        </authorList>
    </citation>
    <scope>NUCLEOTIDE SEQUENCE</scope>
    <source>
        <strain evidence="12">ZWT</strain>
    </source>
</reference>
<dbReference type="FunFam" id="3.40.50.300:FF:000319">
    <property type="entry name" value="DNA repair protein RecN"/>
    <property type="match status" value="1"/>
</dbReference>
<dbReference type="NCBIfam" id="TIGR00634">
    <property type="entry name" value="recN"/>
    <property type="match status" value="1"/>
</dbReference>
<dbReference type="InterPro" id="IPR003395">
    <property type="entry name" value="RecF/RecN/SMC_N"/>
</dbReference>
<dbReference type="SUPFAM" id="SSF52540">
    <property type="entry name" value="P-loop containing nucleoside triphosphate hydrolases"/>
    <property type="match status" value="1"/>
</dbReference>
<keyword evidence="5 9" id="KW-0227">DNA damage</keyword>
<dbReference type="PANTHER" id="PTHR11059">
    <property type="entry name" value="DNA REPAIR PROTEIN RECN"/>
    <property type="match status" value="1"/>
</dbReference>
<comment type="function">
    <text evidence="1 9">May be involved in recombinational repair of damaged DNA.</text>
</comment>
<sequence>MLLELHIKNFALIQEVKVGFNDGFNVLCGETGSGKSILIDSINFVLGGKFSKNSIRSGEKKTFVQAIFLIEEEYIKDKLNNIGIEYEDYLIISRETFKYGKTITRINNTAVNISTLKELAKNILDIHGQHDNIELLDSKKHIMYLDHYGDSEFIEKKKKFEYKFKEYTNLKNRVNKYREEIQGANKRIEFLKFQIDDIEKNELKPGEDIALNENFNTLNNSEKIKTTLENAYGKLNGANYGGRSIYDDLNNIVSDFIELEECFPKIKGVKNDLNDAFYTIEECIREINSLSGEIYFDNNELDWINERLYIIDSMKKKYGETIEDIIQYKSKILKEYDELQNRDNEIDELEEQIQIFEKELKISAGELHNDRMVIGKRLAEKVNDELKFVGLEKSNFGVDVRKLSKFNSLGNDEVEFVISTNPGEPMNSLGAIVSGGELSRIMLALKSVFIDRDKVFSVVFDEIDTGISGKIAQRVGEKMYDISKKHQVFCVTHLPQIACIADHIYRVEKKVVENKTYTNIEILDSNEKIDEIAKMSGGDNITEAIKNHAIEIIRLADNKKNRIN</sequence>
<dbReference type="Gene3D" id="3.40.50.300">
    <property type="entry name" value="P-loop containing nucleotide triphosphate hydrolases"/>
    <property type="match status" value="2"/>
</dbReference>
<evidence type="ECO:0000256" key="2">
    <source>
        <dbReference type="ARBA" id="ARBA00009441"/>
    </source>
</evidence>
<dbReference type="Pfam" id="PF02463">
    <property type="entry name" value="SMC_N"/>
    <property type="match status" value="1"/>
</dbReference>
<dbReference type="PANTHER" id="PTHR11059:SF0">
    <property type="entry name" value="DNA REPAIR PROTEIN RECN"/>
    <property type="match status" value="1"/>
</dbReference>
<evidence type="ECO:0000256" key="3">
    <source>
        <dbReference type="ARBA" id="ARBA00021315"/>
    </source>
</evidence>
<dbReference type="RefSeq" id="WP_250861921.1">
    <property type="nucleotide sequence ID" value="NZ_JAGSOJ010000007.1"/>
</dbReference>
<evidence type="ECO:0000256" key="10">
    <source>
        <dbReference type="SAM" id="Coils"/>
    </source>
</evidence>
<evidence type="ECO:0000256" key="9">
    <source>
        <dbReference type="PIRNR" id="PIRNR003128"/>
    </source>
</evidence>
<dbReference type="Proteomes" id="UP001056429">
    <property type="component" value="Unassembled WGS sequence"/>
</dbReference>
<comment type="caution">
    <text evidence="12">The sequence shown here is derived from an EMBL/GenBank/DDBJ whole genome shotgun (WGS) entry which is preliminary data.</text>
</comment>
<keyword evidence="10" id="KW-0175">Coiled coil</keyword>
<dbReference type="GO" id="GO:0006310">
    <property type="term" value="P:DNA recombination"/>
    <property type="evidence" value="ECO:0007669"/>
    <property type="project" value="InterPro"/>
</dbReference>
<evidence type="ECO:0000313" key="13">
    <source>
        <dbReference type="Proteomes" id="UP001056429"/>
    </source>
</evidence>
<keyword evidence="13" id="KW-1185">Reference proteome</keyword>
<dbReference type="InterPro" id="IPR004604">
    <property type="entry name" value="DNA_recomb/repair_RecN"/>
</dbReference>
<evidence type="ECO:0000313" key="12">
    <source>
        <dbReference type="EMBL" id="MCM1992752.1"/>
    </source>
</evidence>
<dbReference type="GO" id="GO:0005524">
    <property type="term" value="F:ATP binding"/>
    <property type="evidence" value="ECO:0007669"/>
    <property type="project" value="UniProtKB-KW"/>
</dbReference>
<evidence type="ECO:0000256" key="7">
    <source>
        <dbReference type="ARBA" id="ARBA00023204"/>
    </source>
</evidence>
<organism evidence="12 13">
    <name type="scientific">Oceanirhabdus seepicola</name>
    <dbReference type="NCBI Taxonomy" id="2828781"/>
    <lineage>
        <taxon>Bacteria</taxon>
        <taxon>Bacillati</taxon>
        <taxon>Bacillota</taxon>
        <taxon>Clostridia</taxon>
        <taxon>Eubacteriales</taxon>
        <taxon>Clostridiaceae</taxon>
        <taxon>Oceanirhabdus</taxon>
    </lineage>
</organism>
<feature type="coiled-coil region" evidence="10">
    <location>
        <begin position="332"/>
        <end position="366"/>
    </location>
</feature>